<feature type="domain" description="FAD/NAD(P)-binding" evidence="5">
    <location>
        <begin position="3"/>
        <end position="284"/>
    </location>
</feature>
<accession>A0A845DQ26</accession>
<proteinExistence type="predicted"/>
<name>A0A845DQ26_9BACI</name>
<dbReference type="InterPro" id="IPR023753">
    <property type="entry name" value="FAD/NAD-binding_dom"/>
</dbReference>
<keyword evidence="4" id="KW-0560">Oxidoreductase</keyword>
<evidence type="ECO:0000256" key="1">
    <source>
        <dbReference type="ARBA" id="ARBA00001974"/>
    </source>
</evidence>
<dbReference type="PRINTS" id="PR00368">
    <property type="entry name" value="FADPNR"/>
</dbReference>
<evidence type="ECO:0000256" key="3">
    <source>
        <dbReference type="ARBA" id="ARBA00022630"/>
    </source>
</evidence>
<evidence type="ECO:0000256" key="4">
    <source>
        <dbReference type="ARBA" id="ARBA00023002"/>
    </source>
</evidence>
<dbReference type="SUPFAM" id="SSF51905">
    <property type="entry name" value="FAD/NAD(P)-binding domain"/>
    <property type="match status" value="1"/>
</dbReference>
<organism evidence="6 7">
    <name type="scientific">Halobacillus litoralis</name>
    <dbReference type="NCBI Taxonomy" id="45668"/>
    <lineage>
        <taxon>Bacteria</taxon>
        <taxon>Bacillati</taxon>
        <taxon>Bacillota</taxon>
        <taxon>Bacilli</taxon>
        <taxon>Bacillales</taxon>
        <taxon>Bacillaceae</taxon>
        <taxon>Halobacillus</taxon>
    </lineage>
</organism>
<keyword evidence="3" id="KW-0285">Flavoprotein</keyword>
<reference evidence="6 7" key="1">
    <citation type="submission" date="2019-11" db="EMBL/GenBank/DDBJ databases">
        <title>Genome sequences of 17 halophilic strains isolated from different environments.</title>
        <authorList>
            <person name="Furrow R.E."/>
        </authorList>
    </citation>
    <scope>NUCLEOTIDE SEQUENCE [LARGE SCALE GENOMIC DNA]</scope>
    <source>
        <strain evidence="6 7">22511_23_Filter</strain>
    </source>
</reference>
<gene>
    <name evidence="6" type="ORF">GLW04_06825</name>
</gene>
<evidence type="ECO:0000313" key="6">
    <source>
        <dbReference type="EMBL" id="MYL19600.1"/>
    </source>
</evidence>
<dbReference type="PANTHER" id="PTHR48105">
    <property type="entry name" value="THIOREDOXIN REDUCTASE 1-RELATED-RELATED"/>
    <property type="match status" value="1"/>
</dbReference>
<comment type="caution">
    <text evidence="6">The sequence shown here is derived from an EMBL/GenBank/DDBJ whole genome shotgun (WGS) entry which is preliminary data.</text>
</comment>
<dbReference type="GO" id="GO:0016491">
    <property type="term" value="F:oxidoreductase activity"/>
    <property type="evidence" value="ECO:0007669"/>
    <property type="project" value="UniProtKB-KW"/>
</dbReference>
<evidence type="ECO:0000259" key="5">
    <source>
        <dbReference type="Pfam" id="PF07992"/>
    </source>
</evidence>
<dbReference type="Pfam" id="PF07992">
    <property type="entry name" value="Pyr_redox_2"/>
    <property type="match status" value="1"/>
</dbReference>
<comment type="subunit">
    <text evidence="2">Homodimer.</text>
</comment>
<protein>
    <submittedName>
        <fullName evidence="6">FAD-binding protein</fullName>
    </submittedName>
</protein>
<dbReference type="InterPro" id="IPR036188">
    <property type="entry name" value="FAD/NAD-bd_sf"/>
</dbReference>
<dbReference type="AlphaFoldDB" id="A0A845DQ26"/>
<dbReference type="PRINTS" id="PR00469">
    <property type="entry name" value="PNDRDTASEII"/>
</dbReference>
<dbReference type="RefSeq" id="WP_160836487.1">
    <property type="nucleotide sequence ID" value="NZ_WMET01000001.1"/>
</dbReference>
<dbReference type="InterPro" id="IPR050097">
    <property type="entry name" value="Ferredoxin-NADP_redctase_2"/>
</dbReference>
<comment type="cofactor">
    <cofactor evidence="1">
        <name>FAD</name>
        <dbReference type="ChEBI" id="CHEBI:57692"/>
    </cofactor>
</comment>
<evidence type="ECO:0000256" key="2">
    <source>
        <dbReference type="ARBA" id="ARBA00011738"/>
    </source>
</evidence>
<dbReference type="Gene3D" id="3.50.50.60">
    <property type="entry name" value="FAD/NAD(P)-binding domain"/>
    <property type="match status" value="2"/>
</dbReference>
<dbReference type="Proteomes" id="UP000460949">
    <property type="component" value="Unassembled WGS sequence"/>
</dbReference>
<dbReference type="EMBL" id="WMET01000001">
    <property type="protein sequence ID" value="MYL19600.1"/>
    <property type="molecule type" value="Genomic_DNA"/>
</dbReference>
<sequence>MTYDCIIIGGGPAGLQAAIQLGRYMRSVLIIDAGEGRSSACRKYSNLLGFPEGVSGETLRRRGLRQVENLGVERVEEVVAHVHKSFTDFIVQTQTDRVYTGKSLLFATGIRDAFPDVPGLKECLGISVYLCPDCDGYEVKNRRTAVWGQGDPGAAMAEIIHYWTRDIVYVNHEAFPLSAEKRAGLDNKKIPVYEAVVTHLTHHGGQLQSLHGSNGEAWSVEKTFLAFGGSRPQTGLADTLGVIQDEKGHVHVDPRTKMTNIDGVWAAGDILMHSQLVSTAAADGAQAAVWIHKYLHRQSF</sequence>
<evidence type="ECO:0000313" key="7">
    <source>
        <dbReference type="Proteomes" id="UP000460949"/>
    </source>
</evidence>